<dbReference type="InterPro" id="IPR038718">
    <property type="entry name" value="SNF2-like_sf"/>
</dbReference>
<keyword evidence="4" id="KW-1185">Reference proteome</keyword>
<dbReference type="CDD" id="cd17919">
    <property type="entry name" value="DEXHc_Snf"/>
    <property type="match status" value="1"/>
</dbReference>
<dbReference type="PROSITE" id="PS51192">
    <property type="entry name" value="HELICASE_ATP_BIND_1"/>
    <property type="match status" value="1"/>
</dbReference>
<organism evidence="3 4">
    <name type="scientific">Haematococcus lacustris</name>
    <name type="common">Green alga</name>
    <name type="synonym">Haematococcus pluvialis</name>
    <dbReference type="NCBI Taxonomy" id="44745"/>
    <lineage>
        <taxon>Eukaryota</taxon>
        <taxon>Viridiplantae</taxon>
        <taxon>Chlorophyta</taxon>
        <taxon>core chlorophytes</taxon>
        <taxon>Chlorophyceae</taxon>
        <taxon>CS clade</taxon>
        <taxon>Chlamydomonadales</taxon>
        <taxon>Haematococcaceae</taxon>
        <taxon>Haematococcus</taxon>
    </lineage>
</organism>
<feature type="compositionally biased region" description="Acidic residues" evidence="1">
    <location>
        <begin position="94"/>
        <end position="111"/>
    </location>
</feature>
<reference evidence="3 4" key="1">
    <citation type="submission" date="2020-02" db="EMBL/GenBank/DDBJ databases">
        <title>Draft genome sequence of Haematococcus lacustris strain NIES-144.</title>
        <authorList>
            <person name="Morimoto D."/>
            <person name="Nakagawa S."/>
            <person name="Yoshida T."/>
            <person name="Sawayama S."/>
        </authorList>
    </citation>
    <scope>NUCLEOTIDE SEQUENCE [LARGE SCALE GENOMIC DNA]</scope>
    <source>
        <strain evidence="3 4">NIES-144</strain>
    </source>
</reference>
<dbReference type="GO" id="GO:0005524">
    <property type="term" value="F:ATP binding"/>
    <property type="evidence" value="ECO:0007669"/>
    <property type="project" value="InterPro"/>
</dbReference>
<dbReference type="SUPFAM" id="SSF52540">
    <property type="entry name" value="P-loop containing nucleoside triphosphate hydrolases"/>
    <property type="match status" value="2"/>
</dbReference>
<dbReference type="Pfam" id="PF00176">
    <property type="entry name" value="SNF2-rel_dom"/>
    <property type="match status" value="2"/>
</dbReference>
<proteinExistence type="predicted"/>
<evidence type="ECO:0000259" key="2">
    <source>
        <dbReference type="PROSITE" id="PS51192"/>
    </source>
</evidence>
<feature type="non-terminal residue" evidence="3">
    <location>
        <position position="249"/>
    </location>
</feature>
<dbReference type="InterPro" id="IPR000330">
    <property type="entry name" value="SNF2_N"/>
</dbReference>
<dbReference type="InterPro" id="IPR014001">
    <property type="entry name" value="Helicase_ATP-bd"/>
</dbReference>
<dbReference type="SMART" id="SM00487">
    <property type="entry name" value="DEXDc"/>
    <property type="match status" value="1"/>
</dbReference>
<feature type="domain" description="Helicase ATP-binding" evidence="2">
    <location>
        <begin position="22"/>
        <end position="230"/>
    </location>
</feature>
<dbReference type="InterPro" id="IPR027417">
    <property type="entry name" value="P-loop_NTPase"/>
</dbReference>
<accession>A0A699ZMK6</accession>
<dbReference type="Gene3D" id="3.40.50.10810">
    <property type="entry name" value="Tandem AAA-ATPase domain"/>
    <property type="match status" value="2"/>
</dbReference>
<sequence length="249" mass="27237">GEPVSTWLKGYQLVGINFLTVLSRSGKVGGAILADEMGLGKTAQTITFLGVLQHQNKLAWAAQQEAADKALGEATPGPSNPYLPVPKPAPEMGDAGDEDDKSDDEEEASQEESEKSDAEETGASHEQVCGLQLSDPASGELAPFDVLITTYSMFERDSPDARVDRAFITRWRWSHMVADEAHALKNRNSIRTRKLMKLARKCEHRILLTGTPLQNDARELLNLLRFLMPSLFDEDEGDGGDGGEEEVEV</sequence>
<feature type="compositionally biased region" description="Pro residues" evidence="1">
    <location>
        <begin position="78"/>
        <end position="89"/>
    </location>
</feature>
<dbReference type="PANTHER" id="PTHR10799">
    <property type="entry name" value="SNF2/RAD54 HELICASE FAMILY"/>
    <property type="match status" value="1"/>
</dbReference>
<dbReference type="EMBL" id="BLLF01001708">
    <property type="protein sequence ID" value="GFH20839.1"/>
    <property type="molecule type" value="Genomic_DNA"/>
</dbReference>
<dbReference type="AlphaFoldDB" id="A0A699ZMK6"/>
<evidence type="ECO:0000256" key="1">
    <source>
        <dbReference type="SAM" id="MobiDB-lite"/>
    </source>
</evidence>
<feature type="non-terminal residue" evidence="3">
    <location>
        <position position="1"/>
    </location>
</feature>
<evidence type="ECO:0000313" key="4">
    <source>
        <dbReference type="Proteomes" id="UP000485058"/>
    </source>
</evidence>
<gene>
    <name evidence="3" type="ORF">HaLaN_18031</name>
</gene>
<feature type="region of interest" description="Disordered" evidence="1">
    <location>
        <begin position="69"/>
        <end position="127"/>
    </location>
</feature>
<evidence type="ECO:0000313" key="3">
    <source>
        <dbReference type="EMBL" id="GFH20839.1"/>
    </source>
</evidence>
<dbReference type="Proteomes" id="UP000485058">
    <property type="component" value="Unassembled WGS sequence"/>
</dbReference>
<name>A0A699ZMK6_HAELA</name>
<comment type="caution">
    <text evidence="3">The sequence shown here is derived from an EMBL/GenBank/DDBJ whole genome shotgun (WGS) entry which is preliminary data.</text>
</comment>
<protein>
    <recommendedName>
        <fullName evidence="2">Helicase ATP-binding domain-containing protein</fullName>
    </recommendedName>
</protein>